<dbReference type="EMBL" id="JNOM01000006">
    <property type="protein sequence ID" value="KNG91077.1"/>
    <property type="molecule type" value="Genomic_DNA"/>
</dbReference>
<protein>
    <submittedName>
        <fullName evidence="1">Uncharacterized protein</fullName>
    </submittedName>
</protein>
<dbReference type="Proteomes" id="UP000037505">
    <property type="component" value="Unassembled WGS sequence"/>
</dbReference>
<dbReference type="GeneID" id="26802547"/>
<reference evidence="1 2" key="1">
    <citation type="submission" date="2014-06" db="EMBL/GenBank/DDBJ databases">
        <title>The Genome of the Aflatoxigenic Filamentous Fungus Aspergillus nomius.</title>
        <authorList>
            <person name="Moore M.G."/>
            <person name="Shannon B.M."/>
            <person name="Brian M.M."/>
        </authorList>
    </citation>
    <scope>NUCLEOTIDE SEQUENCE [LARGE SCALE GENOMIC DNA]</scope>
    <source>
        <strain evidence="1 2">NRRL 13137</strain>
    </source>
</reference>
<dbReference type="RefSeq" id="XP_015412000.1">
    <property type="nucleotide sequence ID" value="XM_015546001.1"/>
</dbReference>
<sequence>MEISAEEMPEGWTNDPAMLRLHSHPEGSINTIAEWHRLGDIELLMMGTQSSGNLQFIIQSGCCYYWGNLMIDDIFEIRKPKTFPEILHALATKGHFGLKYKKVERIPEGWTNDPIMLERYSHTGSSVSSIAQWYGLENIKVVLMGTRESGDMKFILMSGGRYYRGNLMIDDIFEITKPKTFPAILHALYRRGDWALTYNKVKQVEEI</sequence>
<dbReference type="OrthoDB" id="4486068at2759"/>
<organism evidence="1 2">
    <name type="scientific">Aspergillus nomiae NRRL (strain ATCC 15546 / NRRL 13137 / CBS 260.88 / M93)</name>
    <dbReference type="NCBI Taxonomy" id="1509407"/>
    <lineage>
        <taxon>Eukaryota</taxon>
        <taxon>Fungi</taxon>
        <taxon>Dikarya</taxon>
        <taxon>Ascomycota</taxon>
        <taxon>Pezizomycotina</taxon>
        <taxon>Eurotiomycetes</taxon>
        <taxon>Eurotiomycetidae</taxon>
        <taxon>Eurotiales</taxon>
        <taxon>Aspergillaceae</taxon>
        <taxon>Aspergillus</taxon>
        <taxon>Aspergillus subgen. Circumdati</taxon>
    </lineage>
</organism>
<evidence type="ECO:0000313" key="2">
    <source>
        <dbReference type="Proteomes" id="UP000037505"/>
    </source>
</evidence>
<proteinExistence type="predicted"/>
<gene>
    <name evidence="1" type="ORF">ANOM_000743</name>
</gene>
<keyword evidence="2" id="KW-1185">Reference proteome</keyword>
<accession>A0A0L1JHA2</accession>
<name>A0A0L1JHA2_ASPN3</name>
<dbReference type="AlphaFoldDB" id="A0A0L1JHA2"/>
<evidence type="ECO:0000313" key="1">
    <source>
        <dbReference type="EMBL" id="KNG91077.1"/>
    </source>
</evidence>
<comment type="caution">
    <text evidence="1">The sequence shown here is derived from an EMBL/GenBank/DDBJ whole genome shotgun (WGS) entry which is preliminary data.</text>
</comment>